<dbReference type="Proteomes" id="UP000002171">
    <property type="component" value="Unassembled WGS sequence"/>
</dbReference>
<dbReference type="RefSeq" id="WP_007020182.1">
    <property type="nucleotide sequence ID" value="NZ_CH724125.1"/>
</dbReference>
<dbReference type="InterPro" id="IPR009749">
    <property type="entry name" value="DUF1315"/>
</dbReference>
<evidence type="ECO:0000313" key="3">
    <source>
        <dbReference type="Proteomes" id="UP000002171"/>
    </source>
</evidence>
<comment type="caution">
    <text evidence="2">The sequence shown here is derived from an EMBL/GenBank/DDBJ whole genome shotgun (WGS) entry which is preliminary data.</text>
</comment>
<protein>
    <recommendedName>
        <fullName evidence="4">DUF1315 domain-containing protein</fullName>
    </recommendedName>
</protein>
<name>A0A7U8C1L2_NEPCE</name>
<reference evidence="2 3" key="1">
    <citation type="submission" date="2006-02" db="EMBL/GenBank/DDBJ databases">
        <authorList>
            <person name="Pinhassi J."/>
            <person name="Pedros-Alio C."/>
            <person name="Ferriera S."/>
            <person name="Johnson J."/>
            <person name="Kravitz S."/>
            <person name="Halpern A."/>
            <person name="Remington K."/>
            <person name="Beeson K."/>
            <person name="Tran B."/>
            <person name="Rogers Y.-H."/>
            <person name="Friedman R."/>
            <person name="Venter J.C."/>
        </authorList>
    </citation>
    <scope>NUCLEOTIDE SEQUENCE [LARGE SCALE GENOMIC DNA]</scope>
    <source>
        <strain evidence="2 3">MED92</strain>
    </source>
</reference>
<feature type="compositionally biased region" description="Basic and acidic residues" evidence="1">
    <location>
        <begin position="64"/>
        <end position="77"/>
    </location>
</feature>
<organism evidence="2 3">
    <name type="scientific">Neptuniibacter caesariensis</name>
    <dbReference type="NCBI Taxonomy" id="207954"/>
    <lineage>
        <taxon>Bacteria</taxon>
        <taxon>Pseudomonadati</taxon>
        <taxon>Pseudomonadota</taxon>
        <taxon>Gammaproteobacteria</taxon>
        <taxon>Oceanospirillales</taxon>
        <taxon>Oceanospirillaceae</taxon>
        <taxon>Neptuniibacter</taxon>
    </lineage>
</organism>
<evidence type="ECO:0000256" key="1">
    <source>
        <dbReference type="SAM" id="MobiDB-lite"/>
    </source>
</evidence>
<evidence type="ECO:0008006" key="4">
    <source>
        <dbReference type="Google" id="ProtNLM"/>
    </source>
</evidence>
<dbReference type="AlphaFoldDB" id="A0A7U8C1L2"/>
<dbReference type="OrthoDB" id="5616307at2"/>
<proteinExistence type="predicted"/>
<evidence type="ECO:0000313" key="2">
    <source>
        <dbReference type="EMBL" id="EAR59838.1"/>
    </source>
</evidence>
<feature type="region of interest" description="Disordered" evidence="1">
    <location>
        <begin position="64"/>
        <end position="90"/>
    </location>
</feature>
<dbReference type="EMBL" id="AAOW01000031">
    <property type="protein sequence ID" value="EAR59838.1"/>
    <property type="molecule type" value="Genomic_DNA"/>
</dbReference>
<dbReference type="Pfam" id="PF07023">
    <property type="entry name" value="DUF1315"/>
    <property type="match status" value="1"/>
</dbReference>
<accession>A0A7U8C1L2</accession>
<sequence>MTYEELIQAMTPEMHQSLKRAVELGKWPDGRKLSPEQRDICLRAVIAYDHEKKPAEERVGFIDRTKKDGSQHGKDPLAPDTIKILTDDKN</sequence>
<keyword evidence="3" id="KW-1185">Reference proteome</keyword>
<gene>
    <name evidence="2" type="ORF">MED92_12661</name>
</gene>